<keyword evidence="7" id="KW-1185">Reference proteome</keyword>
<keyword evidence="4" id="KW-0187">Copper transport</keyword>
<keyword evidence="4" id="KW-0813">Transport</keyword>
<proteinExistence type="inferred from homology"/>
<evidence type="ECO:0000256" key="5">
    <source>
        <dbReference type="SAM" id="MobiDB-lite"/>
    </source>
</evidence>
<evidence type="ECO:0000313" key="7">
    <source>
        <dbReference type="Proteomes" id="UP000799767"/>
    </source>
</evidence>
<dbReference type="InterPro" id="IPR007274">
    <property type="entry name" value="Cop_transporter"/>
</dbReference>
<evidence type="ECO:0000256" key="3">
    <source>
        <dbReference type="ARBA" id="ARBA00023136"/>
    </source>
</evidence>
<feature type="transmembrane region" description="Helical" evidence="4">
    <location>
        <begin position="180"/>
        <end position="202"/>
    </location>
</feature>
<dbReference type="GO" id="GO:0005375">
    <property type="term" value="F:copper ion transmembrane transporter activity"/>
    <property type="evidence" value="ECO:0007669"/>
    <property type="project" value="UniProtKB-UniRule"/>
</dbReference>
<dbReference type="OrthoDB" id="73901at2759"/>
<sequence>MSACVSWSFHPHLVHIVLKAPRLRTHFHDKTRSAGSAASSLLRSSLTAANMHDMSMTMSTSSSPTMTMSGMAMGSSTSSSMPMSGHHGTMMGMDAMAMTFFTSTGTPLFSMPWTPMTTGQYAGTCIFLIALAAICRGLLAIRAHIFDIFASLKRGRYEKPGFAPHIAADGPARPWRASEAVVVGTMDTIIAGVGYLLMIAVMTMNVGYFLSVLAGVFLGSVVCGRFIASFGSH</sequence>
<comment type="similarity">
    <text evidence="4">Belongs to the copper transporter (Ctr) (TC 1.A.56) family. SLC31A subfamily.</text>
</comment>
<protein>
    <recommendedName>
        <fullName evidence="4">Copper transport protein</fullName>
    </recommendedName>
</protein>
<evidence type="ECO:0000256" key="2">
    <source>
        <dbReference type="ARBA" id="ARBA00022989"/>
    </source>
</evidence>
<dbReference type="Proteomes" id="UP000799767">
    <property type="component" value="Unassembled WGS sequence"/>
</dbReference>
<feature type="region of interest" description="Disordered" evidence="5">
    <location>
        <begin position="57"/>
        <end position="81"/>
    </location>
</feature>
<dbReference type="PANTHER" id="PTHR12483">
    <property type="entry name" value="SOLUTE CARRIER FAMILY 31 COPPER TRANSPORTERS"/>
    <property type="match status" value="1"/>
</dbReference>
<keyword evidence="2 4" id="KW-1133">Transmembrane helix</keyword>
<keyword evidence="4" id="KW-0406">Ion transport</keyword>
<feature type="transmembrane region" description="Helical" evidence="4">
    <location>
        <begin position="121"/>
        <end position="139"/>
    </location>
</feature>
<dbReference type="Pfam" id="PF04145">
    <property type="entry name" value="Ctr"/>
    <property type="match status" value="1"/>
</dbReference>
<dbReference type="RefSeq" id="XP_033588845.1">
    <property type="nucleotide sequence ID" value="XM_033733716.1"/>
</dbReference>
<dbReference type="GeneID" id="54474718"/>
<evidence type="ECO:0000256" key="4">
    <source>
        <dbReference type="RuleBase" id="RU367022"/>
    </source>
</evidence>
<evidence type="ECO:0000313" key="6">
    <source>
        <dbReference type="EMBL" id="KAF2482275.1"/>
    </source>
</evidence>
<gene>
    <name evidence="6" type="ORF">BDY17DRAFT_298250</name>
</gene>
<keyword evidence="1 4" id="KW-0812">Transmembrane</keyword>
<dbReference type="PANTHER" id="PTHR12483:SF120">
    <property type="entry name" value="HIGH-AFFINITY COPPER TRANSPORTER CTRA2"/>
    <property type="match status" value="1"/>
</dbReference>
<dbReference type="GO" id="GO:0005886">
    <property type="term" value="C:plasma membrane"/>
    <property type="evidence" value="ECO:0007669"/>
    <property type="project" value="TreeGrafter"/>
</dbReference>
<accession>A0A6A6PQQ7</accession>
<feature type="transmembrane region" description="Helical" evidence="4">
    <location>
        <begin position="208"/>
        <end position="228"/>
    </location>
</feature>
<organism evidence="6 7">
    <name type="scientific">Neohortaea acidophila</name>
    <dbReference type="NCBI Taxonomy" id="245834"/>
    <lineage>
        <taxon>Eukaryota</taxon>
        <taxon>Fungi</taxon>
        <taxon>Dikarya</taxon>
        <taxon>Ascomycota</taxon>
        <taxon>Pezizomycotina</taxon>
        <taxon>Dothideomycetes</taxon>
        <taxon>Dothideomycetidae</taxon>
        <taxon>Mycosphaerellales</taxon>
        <taxon>Teratosphaeriaceae</taxon>
        <taxon>Neohortaea</taxon>
    </lineage>
</organism>
<name>A0A6A6PQQ7_9PEZI</name>
<keyword evidence="4" id="KW-0186">Copper</keyword>
<reference evidence="6" key="1">
    <citation type="journal article" date="2020" name="Stud. Mycol.">
        <title>101 Dothideomycetes genomes: a test case for predicting lifestyles and emergence of pathogens.</title>
        <authorList>
            <person name="Haridas S."/>
            <person name="Albert R."/>
            <person name="Binder M."/>
            <person name="Bloem J."/>
            <person name="Labutti K."/>
            <person name="Salamov A."/>
            <person name="Andreopoulos B."/>
            <person name="Baker S."/>
            <person name="Barry K."/>
            <person name="Bills G."/>
            <person name="Bluhm B."/>
            <person name="Cannon C."/>
            <person name="Castanera R."/>
            <person name="Culley D."/>
            <person name="Daum C."/>
            <person name="Ezra D."/>
            <person name="Gonzalez J."/>
            <person name="Henrissat B."/>
            <person name="Kuo A."/>
            <person name="Liang C."/>
            <person name="Lipzen A."/>
            <person name="Lutzoni F."/>
            <person name="Magnuson J."/>
            <person name="Mondo S."/>
            <person name="Nolan M."/>
            <person name="Ohm R."/>
            <person name="Pangilinan J."/>
            <person name="Park H.-J."/>
            <person name="Ramirez L."/>
            <person name="Alfaro M."/>
            <person name="Sun H."/>
            <person name="Tritt A."/>
            <person name="Yoshinaga Y."/>
            <person name="Zwiers L.-H."/>
            <person name="Turgeon B."/>
            <person name="Goodwin S."/>
            <person name="Spatafora J."/>
            <person name="Crous P."/>
            <person name="Grigoriev I."/>
        </authorList>
    </citation>
    <scope>NUCLEOTIDE SEQUENCE</scope>
    <source>
        <strain evidence="6">CBS 113389</strain>
    </source>
</reference>
<evidence type="ECO:0000256" key="1">
    <source>
        <dbReference type="ARBA" id="ARBA00022692"/>
    </source>
</evidence>
<dbReference type="EMBL" id="MU001636">
    <property type="protein sequence ID" value="KAF2482275.1"/>
    <property type="molecule type" value="Genomic_DNA"/>
</dbReference>
<dbReference type="AlphaFoldDB" id="A0A6A6PQQ7"/>
<comment type="subcellular location">
    <subcellularLocation>
        <location evidence="4">Membrane</location>
        <topology evidence="4">Multi-pass membrane protein</topology>
    </subcellularLocation>
</comment>
<keyword evidence="3 4" id="KW-0472">Membrane</keyword>